<organism evidence="8 9">
    <name type="scientific">Gynuella sunshinyii YC6258</name>
    <dbReference type="NCBI Taxonomy" id="1445510"/>
    <lineage>
        <taxon>Bacteria</taxon>
        <taxon>Pseudomonadati</taxon>
        <taxon>Pseudomonadota</taxon>
        <taxon>Gammaproteobacteria</taxon>
        <taxon>Oceanospirillales</taxon>
        <taxon>Saccharospirillaceae</taxon>
        <taxon>Gynuella</taxon>
    </lineage>
</organism>
<reference evidence="8 9" key="1">
    <citation type="submission" date="2014-01" db="EMBL/GenBank/DDBJ databases">
        <title>Full genme sequencing of cellulolytic bacterium Gynuella sunshinyii YC6258T gen. nov., sp. nov.</title>
        <authorList>
            <person name="Khan H."/>
            <person name="Chung E.J."/>
            <person name="Chung Y.R."/>
        </authorList>
    </citation>
    <scope>NUCLEOTIDE SEQUENCE [LARGE SCALE GENOMIC DNA]</scope>
    <source>
        <strain evidence="8 9">YC6258</strain>
    </source>
</reference>
<name>A0A0C5VSX6_9GAMM</name>
<evidence type="ECO:0000256" key="4">
    <source>
        <dbReference type="ARBA" id="ARBA00022989"/>
    </source>
</evidence>
<evidence type="ECO:0000313" key="9">
    <source>
        <dbReference type="Proteomes" id="UP000032266"/>
    </source>
</evidence>
<dbReference type="SUPFAM" id="SSF103481">
    <property type="entry name" value="Multidrug resistance efflux transporter EmrE"/>
    <property type="match status" value="2"/>
</dbReference>
<dbReference type="GO" id="GO:0016020">
    <property type="term" value="C:membrane"/>
    <property type="evidence" value="ECO:0007669"/>
    <property type="project" value="UniProtKB-SubCell"/>
</dbReference>
<gene>
    <name evidence="8" type="ORF">YC6258_05256</name>
</gene>
<feature type="transmembrane region" description="Helical" evidence="6">
    <location>
        <begin position="271"/>
        <end position="291"/>
    </location>
</feature>
<evidence type="ECO:0000313" key="8">
    <source>
        <dbReference type="EMBL" id="AJQ97286.1"/>
    </source>
</evidence>
<dbReference type="RefSeq" id="WP_044619066.1">
    <property type="nucleotide sequence ID" value="NZ_CP007142.1"/>
</dbReference>
<feature type="domain" description="EamA" evidence="7">
    <location>
        <begin position="154"/>
        <end position="286"/>
    </location>
</feature>
<evidence type="ECO:0000256" key="6">
    <source>
        <dbReference type="SAM" id="Phobius"/>
    </source>
</evidence>
<dbReference type="EMBL" id="CP007142">
    <property type="protein sequence ID" value="AJQ97286.1"/>
    <property type="molecule type" value="Genomic_DNA"/>
</dbReference>
<comment type="similarity">
    <text evidence="2">Belongs to the EamA transporter family.</text>
</comment>
<feature type="transmembrane region" description="Helical" evidence="6">
    <location>
        <begin position="124"/>
        <end position="141"/>
    </location>
</feature>
<feature type="transmembrane region" description="Helical" evidence="6">
    <location>
        <begin position="96"/>
        <end position="117"/>
    </location>
</feature>
<keyword evidence="4 6" id="KW-1133">Transmembrane helix</keyword>
<evidence type="ECO:0000259" key="7">
    <source>
        <dbReference type="Pfam" id="PF00892"/>
    </source>
</evidence>
<feature type="transmembrane region" description="Helical" evidence="6">
    <location>
        <begin position="215"/>
        <end position="234"/>
    </location>
</feature>
<dbReference type="InterPro" id="IPR000620">
    <property type="entry name" value="EamA_dom"/>
</dbReference>
<dbReference type="InterPro" id="IPR037185">
    <property type="entry name" value="EmrE-like"/>
</dbReference>
<feature type="domain" description="EamA" evidence="7">
    <location>
        <begin position="9"/>
        <end position="140"/>
    </location>
</feature>
<dbReference type="KEGG" id="gsn:YC6258_05256"/>
<keyword evidence="3 6" id="KW-0812">Transmembrane</keyword>
<feature type="transmembrane region" description="Helical" evidence="6">
    <location>
        <begin position="246"/>
        <end position="265"/>
    </location>
</feature>
<dbReference type="AlphaFoldDB" id="A0A0C5VSX6"/>
<feature type="transmembrane region" description="Helical" evidence="6">
    <location>
        <begin position="7"/>
        <end position="31"/>
    </location>
</feature>
<sequence length="306" mass="33670">MLQSRNAFASLTLIFAMAIWGSSFVAFKFVLEGFTPLQAVAFRMLTASLVFSLFLPLILQQQIERKDIKFLILMSLAEPCIYFMFEAWALKLTTASEAGVVTAMLPLIVAVLAGLILGEQVRKNHLAGILLTVPGVIWLTFSGSPSDQASNPMLGNFLEFIAMVSAAFYTIILKSLSARYSSLFLTAFQSVIGLLFFMPIMLLVDGVPDFEIWPANLGVLYLGVVVTLGGYGIYNFSVRFLPATQVVMFSNLIPVFTLLFAFLILDEHIRLSQWYAVALIIGGVVVSQISFRPTKAIEFDSADISS</sequence>
<keyword evidence="9" id="KW-1185">Reference proteome</keyword>
<dbReference type="HOGENOM" id="CLU_033863_4_1_6"/>
<dbReference type="PANTHER" id="PTHR32322">
    <property type="entry name" value="INNER MEMBRANE TRANSPORTER"/>
    <property type="match status" value="1"/>
</dbReference>
<feature type="transmembrane region" description="Helical" evidence="6">
    <location>
        <begin position="70"/>
        <end position="90"/>
    </location>
</feature>
<dbReference type="STRING" id="1445510.YC6258_05256"/>
<evidence type="ECO:0000256" key="1">
    <source>
        <dbReference type="ARBA" id="ARBA00004141"/>
    </source>
</evidence>
<dbReference type="Proteomes" id="UP000032266">
    <property type="component" value="Chromosome"/>
</dbReference>
<comment type="subcellular location">
    <subcellularLocation>
        <location evidence="1">Membrane</location>
        <topology evidence="1">Multi-pass membrane protein</topology>
    </subcellularLocation>
</comment>
<protein>
    <submittedName>
        <fullName evidence="8">Putative permease</fullName>
    </submittedName>
</protein>
<keyword evidence="5 6" id="KW-0472">Membrane</keyword>
<feature type="transmembrane region" description="Helical" evidence="6">
    <location>
        <begin position="37"/>
        <end position="58"/>
    </location>
</feature>
<evidence type="ECO:0000256" key="3">
    <source>
        <dbReference type="ARBA" id="ARBA00022692"/>
    </source>
</evidence>
<feature type="transmembrane region" description="Helical" evidence="6">
    <location>
        <begin position="153"/>
        <end position="171"/>
    </location>
</feature>
<evidence type="ECO:0000256" key="2">
    <source>
        <dbReference type="ARBA" id="ARBA00007362"/>
    </source>
</evidence>
<evidence type="ECO:0000256" key="5">
    <source>
        <dbReference type="ARBA" id="ARBA00023136"/>
    </source>
</evidence>
<dbReference type="PATRIC" id="fig|1445510.3.peg.5218"/>
<dbReference type="PANTHER" id="PTHR32322:SF2">
    <property type="entry name" value="EAMA DOMAIN-CONTAINING PROTEIN"/>
    <property type="match status" value="1"/>
</dbReference>
<dbReference type="InterPro" id="IPR050638">
    <property type="entry name" value="AA-Vitamin_Transporters"/>
</dbReference>
<dbReference type="OrthoDB" id="5584577at2"/>
<accession>A0A0C5VSX6</accession>
<dbReference type="Pfam" id="PF00892">
    <property type="entry name" value="EamA"/>
    <property type="match status" value="2"/>
</dbReference>
<feature type="transmembrane region" description="Helical" evidence="6">
    <location>
        <begin position="183"/>
        <end position="203"/>
    </location>
</feature>
<proteinExistence type="inferred from homology"/>